<organism evidence="1 2">
    <name type="scientific">Shivajiella indica</name>
    <dbReference type="NCBI Taxonomy" id="872115"/>
    <lineage>
        <taxon>Bacteria</taxon>
        <taxon>Pseudomonadati</taxon>
        <taxon>Bacteroidota</taxon>
        <taxon>Cytophagia</taxon>
        <taxon>Cytophagales</taxon>
        <taxon>Cyclobacteriaceae</taxon>
        <taxon>Shivajiella</taxon>
    </lineage>
</organism>
<dbReference type="InterPro" id="IPR025515">
    <property type="entry name" value="DUF4403"/>
</dbReference>
<comment type="caution">
    <text evidence="1">The sequence shown here is derived from an EMBL/GenBank/DDBJ whole genome shotgun (WGS) entry which is preliminary data.</text>
</comment>
<proteinExistence type="predicted"/>
<reference evidence="2" key="1">
    <citation type="journal article" date="2019" name="Int. J. Syst. Evol. Microbiol.">
        <title>The Global Catalogue of Microorganisms (GCM) 10K type strain sequencing project: providing services to taxonomists for standard genome sequencing and annotation.</title>
        <authorList>
            <consortium name="The Broad Institute Genomics Platform"/>
            <consortium name="The Broad Institute Genome Sequencing Center for Infectious Disease"/>
            <person name="Wu L."/>
            <person name="Ma J."/>
        </authorList>
    </citation>
    <scope>NUCLEOTIDE SEQUENCE [LARGE SCALE GENOMIC DNA]</scope>
    <source>
        <strain evidence="2">KCTC 19812</strain>
    </source>
</reference>
<name>A0ABW5B515_9BACT</name>
<dbReference type="RefSeq" id="WP_380799494.1">
    <property type="nucleotide sequence ID" value="NZ_JBHUIV010000002.1"/>
</dbReference>
<gene>
    <name evidence="1" type="ORF">ACFSKV_00250</name>
</gene>
<protein>
    <submittedName>
        <fullName evidence="1">DUF4403 family protein</fullName>
    </submittedName>
</protein>
<sequence length="465" mass="52439">MSSKYPLFLIFFILILGSCKSIKPENPPAPTNQDVFSAKSIINVPISIPLSLFEENLNENWNSQLFSDKALNLGSGLFADLDVNRTGKISLRALGNNSLQVKIPMNLKGDLKIEKKVFGQVLSTSIPFNENISPEISFVPEIGKNWDLVVKNLNIDNWGRSLKYNLLGFEIDLDPIVRGQLHNVLDKQLSLSNLSRLDFKNMAQETWNAFSEPYSLEFGEVQVHFYAVPTRLKVRDKVSIDQKLNLYLGIEGEMHSKVGAKPQLKPVPLPDIEDNENEDNVLDIVLPLTLRYEDLDVQLNKAISGQNIRADKNTVLIPDNLKTQQYGDKILLGMDFKAIRNEKKEVKGKIFFAGMPVFDRDSESLKFDNVEFDVKTSDFLARWGIKSKRRKIQKQIEKLAIIPLGGFLKGASSELAHQGYLETGFATFKVVNPNLVVEDITNTAETIQIFLRAKGEMDVQLKSLK</sequence>
<dbReference type="EMBL" id="JBHUIV010000002">
    <property type="protein sequence ID" value="MFD2199975.1"/>
    <property type="molecule type" value="Genomic_DNA"/>
</dbReference>
<dbReference type="PROSITE" id="PS51257">
    <property type="entry name" value="PROKAR_LIPOPROTEIN"/>
    <property type="match status" value="1"/>
</dbReference>
<evidence type="ECO:0000313" key="1">
    <source>
        <dbReference type="EMBL" id="MFD2199975.1"/>
    </source>
</evidence>
<dbReference type="Proteomes" id="UP001597414">
    <property type="component" value="Unassembled WGS sequence"/>
</dbReference>
<evidence type="ECO:0000313" key="2">
    <source>
        <dbReference type="Proteomes" id="UP001597414"/>
    </source>
</evidence>
<accession>A0ABW5B515</accession>
<dbReference type="Pfam" id="PF14356">
    <property type="entry name" value="DUF4403"/>
    <property type="match status" value="1"/>
</dbReference>
<keyword evidence="2" id="KW-1185">Reference proteome</keyword>